<feature type="transmembrane region" description="Helical" evidence="6">
    <location>
        <begin position="370"/>
        <end position="387"/>
    </location>
</feature>
<dbReference type="GO" id="GO:0140359">
    <property type="term" value="F:ABC-type transporter activity"/>
    <property type="evidence" value="ECO:0007669"/>
    <property type="project" value="InterPro"/>
</dbReference>
<keyword evidence="3 6" id="KW-0812">Transmembrane</keyword>
<dbReference type="OMA" id="DEHAAWH"/>
<dbReference type="PANTHER" id="PTHR19241">
    <property type="entry name" value="ATP-BINDING CASSETTE TRANSPORTER"/>
    <property type="match status" value="1"/>
</dbReference>
<dbReference type="EMBL" id="GL376604">
    <property type="status" value="NOT_ANNOTATED_CDS"/>
    <property type="molecule type" value="Genomic_DNA"/>
</dbReference>
<dbReference type="PROSITE" id="PS50893">
    <property type="entry name" value="ABC_TRANSPORTER_2"/>
    <property type="match status" value="1"/>
</dbReference>
<dbReference type="SUPFAM" id="SSF52540">
    <property type="entry name" value="P-loop containing nucleoside triphosphate hydrolases"/>
    <property type="match status" value="1"/>
</dbReference>
<feature type="transmembrane region" description="Helical" evidence="6">
    <location>
        <begin position="484"/>
        <end position="505"/>
    </location>
</feature>
<feature type="transmembrane region" description="Helical" evidence="6">
    <location>
        <begin position="407"/>
        <end position="424"/>
    </location>
</feature>
<dbReference type="EnsemblProtists" id="PYU1_T006345">
    <property type="protein sequence ID" value="PYU1_T006345"/>
    <property type="gene ID" value="PYU1_G006333"/>
</dbReference>
<feature type="domain" description="ABC transporter" evidence="7">
    <location>
        <begin position="30"/>
        <end position="265"/>
    </location>
</feature>
<dbReference type="InterPro" id="IPR003439">
    <property type="entry name" value="ABC_transporter-like_ATP-bd"/>
</dbReference>
<dbReference type="Gene3D" id="3.40.50.300">
    <property type="entry name" value="P-loop containing nucleotide triphosphate hydrolases"/>
    <property type="match status" value="1"/>
</dbReference>
<feature type="transmembrane region" description="Helical" evidence="6">
    <location>
        <begin position="445"/>
        <end position="472"/>
    </location>
</feature>
<keyword evidence="9" id="KW-1185">Reference proteome</keyword>
<evidence type="ECO:0000256" key="3">
    <source>
        <dbReference type="ARBA" id="ARBA00022692"/>
    </source>
</evidence>
<evidence type="ECO:0000313" key="8">
    <source>
        <dbReference type="EnsemblProtists" id="PYU1_T006345"/>
    </source>
</evidence>
<name>K3WN03_GLOUD</name>
<evidence type="ECO:0000256" key="1">
    <source>
        <dbReference type="ARBA" id="ARBA00004141"/>
    </source>
</evidence>
<dbReference type="VEuPathDB" id="FungiDB:PYU1_G006333"/>
<protein>
    <recommendedName>
        <fullName evidence="7">ABC transporter domain-containing protein</fullName>
    </recommendedName>
</protein>
<dbReference type="GO" id="GO:0016020">
    <property type="term" value="C:membrane"/>
    <property type="evidence" value="ECO:0007669"/>
    <property type="project" value="UniProtKB-SubCell"/>
</dbReference>
<reference evidence="9" key="2">
    <citation type="submission" date="2010-04" db="EMBL/GenBank/DDBJ databases">
        <authorList>
            <person name="Buell R."/>
            <person name="Hamilton J."/>
            <person name="Hostetler J."/>
        </authorList>
    </citation>
    <scope>NUCLEOTIDE SEQUENCE [LARGE SCALE GENOMIC DNA]</scope>
    <source>
        <strain evidence="9">DAOM:BR144</strain>
    </source>
</reference>
<comment type="subcellular location">
    <subcellularLocation>
        <location evidence="1">Membrane</location>
        <topology evidence="1">Multi-pass membrane protein</topology>
    </subcellularLocation>
</comment>
<dbReference type="InParanoid" id="K3WN03"/>
<keyword evidence="5 6" id="KW-0472">Membrane</keyword>
<evidence type="ECO:0000256" key="5">
    <source>
        <dbReference type="ARBA" id="ARBA00023136"/>
    </source>
</evidence>
<dbReference type="GO" id="GO:0016887">
    <property type="term" value="F:ATP hydrolysis activity"/>
    <property type="evidence" value="ECO:0007669"/>
    <property type="project" value="InterPro"/>
</dbReference>
<dbReference type="STRING" id="431595.K3WN03"/>
<dbReference type="Proteomes" id="UP000019132">
    <property type="component" value="Unassembled WGS sequence"/>
</dbReference>
<evidence type="ECO:0000259" key="7">
    <source>
        <dbReference type="PROSITE" id="PS50893"/>
    </source>
</evidence>
<reference evidence="9" key="1">
    <citation type="journal article" date="2010" name="Genome Biol.">
        <title>Genome sequence of the necrotrophic plant pathogen Pythium ultimum reveals original pathogenicity mechanisms and effector repertoire.</title>
        <authorList>
            <person name="Levesque C.A."/>
            <person name="Brouwer H."/>
            <person name="Cano L."/>
            <person name="Hamilton J.P."/>
            <person name="Holt C."/>
            <person name="Huitema E."/>
            <person name="Raffaele S."/>
            <person name="Robideau G.P."/>
            <person name="Thines M."/>
            <person name="Win J."/>
            <person name="Zerillo M.M."/>
            <person name="Beakes G.W."/>
            <person name="Boore J.L."/>
            <person name="Busam D."/>
            <person name="Dumas B."/>
            <person name="Ferriera S."/>
            <person name="Fuerstenberg S.I."/>
            <person name="Gachon C.M."/>
            <person name="Gaulin E."/>
            <person name="Govers F."/>
            <person name="Grenville-Briggs L."/>
            <person name="Horner N."/>
            <person name="Hostetler J."/>
            <person name="Jiang R.H."/>
            <person name="Johnson J."/>
            <person name="Krajaejun T."/>
            <person name="Lin H."/>
            <person name="Meijer H.J."/>
            <person name="Moore B."/>
            <person name="Morris P."/>
            <person name="Phuntmart V."/>
            <person name="Puiu D."/>
            <person name="Shetty J."/>
            <person name="Stajich J.E."/>
            <person name="Tripathy S."/>
            <person name="Wawra S."/>
            <person name="van West P."/>
            <person name="Whitty B.R."/>
            <person name="Coutinho P.M."/>
            <person name="Henrissat B."/>
            <person name="Martin F."/>
            <person name="Thomas P.D."/>
            <person name="Tyler B.M."/>
            <person name="De Vries R.P."/>
            <person name="Kamoun S."/>
            <person name="Yandell M."/>
            <person name="Tisserat N."/>
            <person name="Buell C.R."/>
        </authorList>
    </citation>
    <scope>NUCLEOTIDE SEQUENCE</scope>
    <source>
        <strain evidence="9">DAOM:BR144</strain>
    </source>
</reference>
<proteinExistence type="predicted"/>
<dbReference type="InterPro" id="IPR027417">
    <property type="entry name" value="P-loop_NTPase"/>
</dbReference>
<reference evidence="8" key="3">
    <citation type="submission" date="2015-02" db="UniProtKB">
        <authorList>
            <consortium name="EnsemblProtists"/>
        </authorList>
    </citation>
    <scope>IDENTIFICATION</scope>
    <source>
        <strain evidence="8">DAOM BR144</strain>
    </source>
</reference>
<dbReference type="AlphaFoldDB" id="K3WN03"/>
<dbReference type="HOGENOM" id="CLU_015008_0_0_1"/>
<evidence type="ECO:0000256" key="4">
    <source>
        <dbReference type="ARBA" id="ARBA00022989"/>
    </source>
</evidence>
<dbReference type="eggNOG" id="KOG0065">
    <property type="taxonomic scope" value="Eukaryota"/>
</dbReference>
<evidence type="ECO:0000313" key="9">
    <source>
        <dbReference type="Proteomes" id="UP000019132"/>
    </source>
</evidence>
<dbReference type="Pfam" id="PF01061">
    <property type="entry name" value="ABC2_membrane"/>
    <property type="match status" value="1"/>
</dbReference>
<sequence length="669" mass="74810">MELRHMSGASAAASVAVSLSASGTTHHGHAPLTLAFEHILHSTVLRSVTGYAVSGSMTAILGSSRDGKAALLRILAGHEGLAEECGHVYLNGHKVTAVELRRYVGYCAYQHIHWEAATIREVVTFNAFLRVSAEISESERLASVAEWLQTLELTEIADASVQSCSQEQMVRVKIAAELVAGPHVLVLDEPLRGLDEQALKRIVLILRKLVKSGYTVISTLSESSSLEALRSFDRLVLLTRSGEVAFNGELGADCRHLVKYLQAAPGVKKLPSGKAPALWALECIGANATAAHTSASGKAADEKEAKFVKMFSESELKRVLVTHMDQHGVLKPAGKFPVTHYRVVSYRMQLTLLIKRFVFSYWRTFLYSRVRNVNVFMLFVLFAWIFFKQEEEYDTYEGVNGGVQTLFFSSLLLGFLSFVSVLYSSTQEMVCFGRDVAVQAYQSHWYFVAQTVVDVLISFVASFVFLFVFFRITGFLVFVFDSWSYWLSLAFYLLIQMSAGHLVAYWTKRVDYAAFIGVAWNLLVVVLSSIMWSIEYFPYRYLLANLVGLLFGDCRRVVEEDGVERDVVVACKQLRFAPAAITRNGELTVRSYVEQEFRSAGSEEAVAWNLYILIGFFVLFRFIVVFVMRRQHRVTYYHSSASSSTTVMTHTGGVTTVRKVTSTTTVIKN</sequence>
<keyword evidence="4 6" id="KW-1133">Transmembrane helix</keyword>
<evidence type="ECO:0000256" key="6">
    <source>
        <dbReference type="SAM" id="Phobius"/>
    </source>
</evidence>
<keyword evidence="2" id="KW-0813">Transport</keyword>
<dbReference type="GO" id="GO:0005524">
    <property type="term" value="F:ATP binding"/>
    <property type="evidence" value="ECO:0007669"/>
    <property type="project" value="InterPro"/>
</dbReference>
<feature type="transmembrane region" description="Helical" evidence="6">
    <location>
        <begin position="608"/>
        <end position="628"/>
    </location>
</feature>
<dbReference type="InterPro" id="IPR013525">
    <property type="entry name" value="ABC2_TM"/>
</dbReference>
<accession>K3WN03</accession>
<dbReference type="Pfam" id="PF00005">
    <property type="entry name" value="ABC_tran"/>
    <property type="match status" value="1"/>
</dbReference>
<evidence type="ECO:0000256" key="2">
    <source>
        <dbReference type="ARBA" id="ARBA00022448"/>
    </source>
</evidence>
<feature type="transmembrane region" description="Helical" evidence="6">
    <location>
        <begin position="512"/>
        <end position="534"/>
    </location>
</feature>
<organism evidence="8 9">
    <name type="scientific">Globisporangium ultimum (strain ATCC 200006 / CBS 805.95 / DAOM BR144)</name>
    <name type="common">Pythium ultimum</name>
    <dbReference type="NCBI Taxonomy" id="431595"/>
    <lineage>
        <taxon>Eukaryota</taxon>
        <taxon>Sar</taxon>
        <taxon>Stramenopiles</taxon>
        <taxon>Oomycota</taxon>
        <taxon>Peronosporomycetes</taxon>
        <taxon>Pythiales</taxon>
        <taxon>Pythiaceae</taxon>
        <taxon>Globisporangium</taxon>
    </lineage>
</organism>